<reference evidence="2 3" key="1">
    <citation type="submission" date="2018-01" db="EMBL/GenBank/DDBJ databases">
        <title>The draft genome sequence of Halioglobus lutimaris HF004.</title>
        <authorList>
            <person name="Du Z.-J."/>
            <person name="Shi M.-J."/>
        </authorList>
    </citation>
    <scope>NUCLEOTIDE SEQUENCE [LARGE SCALE GENOMIC DNA]</scope>
    <source>
        <strain evidence="2 3">HF004</strain>
    </source>
</reference>
<sequence length="158" mass="17733">MHPKRVSKKRGWACEPLNKSSRYSAFFAGRAYSAPLLEALCGMTRTHYKMLEALERDLVSPEIRNDRARMTELLADDFEEYGSSGRVFYKSDVLSAPDFGAAYDLSDFTFTDLAEGVVLVKYKAVVSNQESLRSSIWVKASSSWQLLHHQATVVPSAT</sequence>
<protein>
    <submittedName>
        <fullName evidence="2">DUF4440 domain-containing protein</fullName>
    </submittedName>
</protein>
<accession>A0A2N5X0E3</accession>
<proteinExistence type="predicted"/>
<dbReference type="OrthoDB" id="121974at2"/>
<feature type="domain" description="DUF4440" evidence="1">
    <location>
        <begin position="51"/>
        <end position="146"/>
    </location>
</feature>
<dbReference type="Pfam" id="PF14534">
    <property type="entry name" value="DUF4440"/>
    <property type="match status" value="1"/>
</dbReference>
<keyword evidence="3" id="KW-1185">Reference proteome</keyword>
<dbReference type="Gene3D" id="3.10.450.50">
    <property type="match status" value="1"/>
</dbReference>
<dbReference type="AlphaFoldDB" id="A0A2N5X0E3"/>
<evidence type="ECO:0000313" key="3">
    <source>
        <dbReference type="Proteomes" id="UP000235005"/>
    </source>
</evidence>
<evidence type="ECO:0000313" key="2">
    <source>
        <dbReference type="EMBL" id="PLW67948.1"/>
    </source>
</evidence>
<dbReference type="InterPro" id="IPR027843">
    <property type="entry name" value="DUF4440"/>
</dbReference>
<dbReference type="SUPFAM" id="SSF54427">
    <property type="entry name" value="NTF2-like"/>
    <property type="match status" value="1"/>
</dbReference>
<dbReference type="InterPro" id="IPR032710">
    <property type="entry name" value="NTF2-like_dom_sf"/>
</dbReference>
<name>A0A2N5X0E3_9GAMM</name>
<dbReference type="Proteomes" id="UP000235005">
    <property type="component" value="Unassembled WGS sequence"/>
</dbReference>
<comment type="caution">
    <text evidence="2">The sequence shown here is derived from an EMBL/GenBank/DDBJ whole genome shotgun (WGS) entry which is preliminary data.</text>
</comment>
<organism evidence="2 3">
    <name type="scientific">Pseudohalioglobus lutimaris</name>
    <dbReference type="NCBI Taxonomy" id="1737061"/>
    <lineage>
        <taxon>Bacteria</taxon>
        <taxon>Pseudomonadati</taxon>
        <taxon>Pseudomonadota</taxon>
        <taxon>Gammaproteobacteria</taxon>
        <taxon>Cellvibrionales</taxon>
        <taxon>Halieaceae</taxon>
        <taxon>Pseudohalioglobus</taxon>
    </lineage>
</organism>
<gene>
    <name evidence="2" type="ORF">C0039_15040</name>
</gene>
<evidence type="ECO:0000259" key="1">
    <source>
        <dbReference type="Pfam" id="PF14534"/>
    </source>
</evidence>
<dbReference type="EMBL" id="PKUS01000022">
    <property type="protein sequence ID" value="PLW67948.1"/>
    <property type="molecule type" value="Genomic_DNA"/>
</dbReference>